<name>A0A378UHN8_BERDE</name>
<reference evidence="1 2" key="1">
    <citation type="submission" date="2018-06" db="EMBL/GenBank/DDBJ databases">
        <authorList>
            <consortium name="Pathogen Informatics"/>
            <person name="Doyle S."/>
        </authorList>
    </citation>
    <scope>NUCLEOTIDE SEQUENCE [LARGE SCALE GENOMIC DNA]</scope>
    <source>
        <strain evidence="1 2">NCTC10295</strain>
    </source>
</reference>
<organism evidence="1 2">
    <name type="scientific">Bergeriella denitrificans</name>
    <name type="common">Neisseria denitrificans</name>
    <dbReference type="NCBI Taxonomy" id="494"/>
    <lineage>
        <taxon>Bacteria</taxon>
        <taxon>Pseudomonadati</taxon>
        <taxon>Pseudomonadota</taxon>
        <taxon>Betaproteobacteria</taxon>
        <taxon>Neisseriales</taxon>
        <taxon>Neisseriaceae</taxon>
        <taxon>Bergeriella</taxon>
    </lineage>
</organism>
<evidence type="ECO:0000313" key="2">
    <source>
        <dbReference type="Proteomes" id="UP000254651"/>
    </source>
</evidence>
<dbReference type="EMBL" id="UGQS01000001">
    <property type="protein sequence ID" value="STZ76011.1"/>
    <property type="molecule type" value="Genomic_DNA"/>
</dbReference>
<protein>
    <submittedName>
        <fullName evidence="1">Uncharacterized protein</fullName>
    </submittedName>
</protein>
<keyword evidence="2" id="KW-1185">Reference proteome</keyword>
<accession>A0A378UHN8</accession>
<evidence type="ECO:0000313" key="1">
    <source>
        <dbReference type="EMBL" id="STZ76011.1"/>
    </source>
</evidence>
<proteinExistence type="predicted"/>
<sequence length="290" mass="34008">MNNIQIYQIFYDEKSKNEILDGFIPLDNTSSKGEGAEWYEFRAIRDFLNNHELSDDTVYGFVSPKFTSKTGLNAEKIKELIAKDINDYDVFMPTVHYYHIAFFLNPFEQGEYAHKGIIDLTKKVIDRLSWNFDIDNLVSSTDSFTFCNYIFAKKSYWIKWKKMADAFYNLVENDYTNLGEQLRGDTAYKGNKAAFRTFIQERFPAILLAKEFFNIKVFDTKKFFISPMFGPSKKQNFSHSAFEMCNIMKKFYLMTGDVRYLNSFFAIRSTIQVSSGLKDFIEPRQYNIGL</sequence>
<dbReference type="RefSeq" id="WP_066076830.1">
    <property type="nucleotide sequence ID" value="NZ_CP181246.1"/>
</dbReference>
<gene>
    <name evidence="1" type="ORF">NCTC10295_00765</name>
</gene>
<dbReference type="AlphaFoldDB" id="A0A378UHN8"/>
<dbReference type="Proteomes" id="UP000254651">
    <property type="component" value="Unassembled WGS sequence"/>
</dbReference>